<dbReference type="Proteomes" id="UP000182894">
    <property type="component" value="Unassembled WGS sequence"/>
</dbReference>
<gene>
    <name evidence="1" type="ORF">SAMN05216605_108169</name>
</gene>
<organism evidence="1 2">
    <name type="scientific">Pseudomonas abietaniphila</name>
    <dbReference type="NCBI Taxonomy" id="89065"/>
    <lineage>
        <taxon>Bacteria</taxon>
        <taxon>Pseudomonadati</taxon>
        <taxon>Pseudomonadota</taxon>
        <taxon>Gammaproteobacteria</taxon>
        <taxon>Pseudomonadales</taxon>
        <taxon>Pseudomonadaceae</taxon>
        <taxon>Pseudomonas</taxon>
    </lineage>
</organism>
<evidence type="ECO:0008006" key="3">
    <source>
        <dbReference type="Google" id="ProtNLM"/>
    </source>
</evidence>
<name>A0A1G8FCS1_9PSED</name>
<sequence length="206" mass="22299">MKKIFAVMLCAVLLAGCAGQKFSPEHREQIKTVKVLPVKWEPGEIHYFGRAQNTGMAFGGYLGFLLANSLSTSPQREIIKTLDSEKIDLGALVKQHFVAELAKNPSLNVVGDEATADAHIQLTVDYWGFQISHGFSGVIYPVIKVGAVMQRGTERLWVQNEGVTPFTDGNDLGYVPASLGTEPETLRLALNGVSAIASQSLAKGLR</sequence>
<evidence type="ECO:0000313" key="2">
    <source>
        <dbReference type="Proteomes" id="UP000182894"/>
    </source>
</evidence>
<protein>
    <recommendedName>
        <fullName evidence="3">Lipoprotein</fullName>
    </recommendedName>
</protein>
<dbReference type="AlphaFoldDB" id="A0A1G8FCS1"/>
<evidence type="ECO:0000313" key="1">
    <source>
        <dbReference type="EMBL" id="SDH79961.1"/>
    </source>
</evidence>
<accession>A0A1G8FCS1</accession>
<keyword evidence="2" id="KW-1185">Reference proteome</keyword>
<dbReference type="EMBL" id="FNCO01000008">
    <property type="protein sequence ID" value="SDH79961.1"/>
    <property type="molecule type" value="Genomic_DNA"/>
</dbReference>
<proteinExistence type="predicted"/>
<dbReference type="RefSeq" id="WP_074753731.1">
    <property type="nucleotide sequence ID" value="NZ_FNCO01000008.1"/>
</dbReference>
<dbReference type="PROSITE" id="PS51257">
    <property type="entry name" value="PROKAR_LIPOPROTEIN"/>
    <property type="match status" value="1"/>
</dbReference>
<dbReference type="OrthoDB" id="9182211at2"/>
<reference evidence="2" key="1">
    <citation type="submission" date="2016-10" db="EMBL/GenBank/DDBJ databases">
        <authorList>
            <person name="Varghese N."/>
            <person name="Submissions S."/>
        </authorList>
    </citation>
    <scope>NUCLEOTIDE SEQUENCE [LARGE SCALE GENOMIC DNA]</scope>
    <source>
        <strain evidence="2">ATCC 700689</strain>
    </source>
</reference>